<dbReference type="InterPro" id="IPR045851">
    <property type="entry name" value="AMP-bd_C_sf"/>
</dbReference>
<accession>A0A0T7FC48</accession>
<evidence type="ECO:0000313" key="7">
    <source>
        <dbReference type="Proteomes" id="UP000046176"/>
    </source>
</evidence>
<evidence type="ECO:0000256" key="3">
    <source>
        <dbReference type="ARBA" id="ARBA00022723"/>
    </source>
</evidence>
<dbReference type="Pfam" id="PF13193">
    <property type="entry name" value="AMP-binding_C"/>
    <property type="match status" value="1"/>
</dbReference>
<keyword evidence="2 6" id="KW-0436">Ligase</keyword>
<evidence type="ECO:0000313" key="6">
    <source>
        <dbReference type="EMBL" id="CDZ32605.1"/>
    </source>
</evidence>
<dbReference type="GO" id="GO:0046872">
    <property type="term" value="F:metal ion binding"/>
    <property type="evidence" value="ECO:0007669"/>
    <property type="project" value="UniProtKB-KW"/>
</dbReference>
<dbReference type="SUPFAM" id="SSF56801">
    <property type="entry name" value="Acetyl-CoA synthetase-like"/>
    <property type="match status" value="1"/>
</dbReference>
<gene>
    <name evidence="6" type="ORF">NGAL_HAMBI1145_13760</name>
</gene>
<dbReference type="InterPro" id="IPR020845">
    <property type="entry name" value="AMP-binding_CS"/>
</dbReference>
<evidence type="ECO:0000256" key="2">
    <source>
        <dbReference type="ARBA" id="ARBA00022598"/>
    </source>
</evidence>
<dbReference type="OrthoDB" id="7315605at2"/>
<keyword evidence="3" id="KW-0479">Metal-binding</keyword>
<dbReference type="NCBIfam" id="NF004808">
    <property type="entry name" value="PRK06155.1"/>
    <property type="match status" value="1"/>
</dbReference>
<dbReference type="InterPro" id="IPR042099">
    <property type="entry name" value="ANL_N_sf"/>
</dbReference>
<dbReference type="GO" id="GO:0006631">
    <property type="term" value="P:fatty acid metabolic process"/>
    <property type="evidence" value="ECO:0007669"/>
    <property type="project" value="TreeGrafter"/>
</dbReference>
<dbReference type="GO" id="GO:0031956">
    <property type="term" value="F:medium-chain fatty acid-CoA ligase activity"/>
    <property type="evidence" value="ECO:0007669"/>
    <property type="project" value="TreeGrafter"/>
</dbReference>
<proteinExistence type="inferred from homology"/>
<protein>
    <submittedName>
        <fullName evidence="6">Probable crotonobetaine/carnitine-CoA ligase</fullName>
    </submittedName>
</protein>
<dbReference type="EMBL" id="CCRH01000003">
    <property type="protein sequence ID" value="CDZ32605.1"/>
    <property type="molecule type" value="Genomic_DNA"/>
</dbReference>
<dbReference type="PROSITE" id="PS00455">
    <property type="entry name" value="AMP_BINDING"/>
    <property type="match status" value="1"/>
</dbReference>
<evidence type="ECO:0000256" key="1">
    <source>
        <dbReference type="ARBA" id="ARBA00006432"/>
    </source>
</evidence>
<dbReference type="AlphaFoldDB" id="A0A0T7FC48"/>
<name>A0A0T7FC48_NEOGA</name>
<dbReference type="PANTHER" id="PTHR43201">
    <property type="entry name" value="ACYL-COA SYNTHETASE"/>
    <property type="match status" value="1"/>
</dbReference>
<feature type="domain" description="AMP-dependent synthetase/ligase" evidence="4">
    <location>
        <begin position="35"/>
        <end position="391"/>
    </location>
</feature>
<reference evidence="6 7" key="1">
    <citation type="submission" date="2014-08" db="EMBL/GenBank/DDBJ databases">
        <authorList>
            <person name="Chen Y.-H."/>
        </authorList>
    </citation>
    <scope>NUCLEOTIDE SEQUENCE [LARGE SCALE GENOMIC DNA]</scope>
</reference>
<organism evidence="6 7">
    <name type="scientific">Neorhizobium galegae bv. officinalis</name>
    <dbReference type="NCBI Taxonomy" id="323656"/>
    <lineage>
        <taxon>Bacteria</taxon>
        <taxon>Pseudomonadati</taxon>
        <taxon>Pseudomonadota</taxon>
        <taxon>Alphaproteobacteria</taxon>
        <taxon>Hyphomicrobiales</taxon>
        <taxon>Rhizobiaceae</taxon>
        <taxon>Rhizobium/Agrobacterium group</taxon>
        <taxon>Neorhizobium</taxon>
    </lineage>
</organism>
<dbReference type="Proteomes" id="UP000046176">
    <property type="component" value="Unassembled WGS sequence"/>
</dbReference>
<evidence type="ECO:0000259" key="4">
    <source>
        <dbReference type="Pfam" id="PF00501"/>
    </source>
</evidence>
<dbReference type="InterPro" id="IPR000873">
    <property type="entry name" value="AMP-dep_synth/lig_dom"/>
</dbReference>
<evidence type="ECO:0000259" key="5">
    <source>
        <dbReference type="Pfam" id="PF13193"/>
    </source>
</evidence>
<dbReference type="Gene3D" id="3.40.50.12780">
    <property type="entry name" value="N-terminal domain of ligase-like"/>
    <property type="match status" value="1"/>
</dbReference>
<comment type="similarity">
    <text evidence="1">Belongs to the ATP-dependent AMP-binding enzyme family.</text>
</comment>
<dbReference type="Gene3D" id="3.30.300.30">
    <property type="match status" value="1"/>
</dbReference>
<dbReference type="RefSeq" id="WP_046665620.1">
    <property type="nucleotide sequence ID" value="NZ_CCRH01000003.1"/>
</dbReference>
<dbReference type="InterPro" id="IPR025110">
    <property type="entry name" value="AMP-bd_C"/>
</dbReference>
<sequence length="547" mass="59871">MNTPQIELSREAKVFQLTETFSPSTRTFPQMVSLQAERYGDRPLVAIHDRTLSFSAVKELASAAGSTLGAAGVKAGDTVAIICSNRIEFLQILLGCAWCGAIAVPINTASRGAQLTHILQNSGAKLALVEGNLLGAMVSLQDAPLPLERIWTIGDVPDNLTLLWPHHQIPEMKGDMEAYPSRPSDTMAILYTSGTTGLSKGVCCPHAQYFWWGVHTAALLGIADDDVLLTCLPLFHTNALNTFFQALLTGAFLVIDARFSASRFWTSLAAHGATVTYLLGAMVPILLSKDATDAEKQHKTRIALAPGVPPQFHAPFTERSGVALLDGYGSTETNFVVGALLHEQKPGTMGKARPGFEIAVFDENDNPMPDGMPGELVVRPAEPFSIATGYFHMAEKTVDAWRNLWFHTGDRVTRDSDGYVQFLDRMKDAIRRRGENISSFEVEQVLTSHPSVENAAVFPVRSELAEEEVMASIVLKKGFDLSASELIDFCRPRMSYFSVPRFLDFIEALPLTENGKVQKFKLIERGVTNTTWDGENVGVQNGPMNER</sequence>
<dbReference type="Pfam" id="PF00501">
    <property type="entry name" value="AMP-binding"/>
    <property type="match status" value="1"/>
</dbReference>
<dbReference type="PANTHER" id="PTHR43201:SF5">
    <property type="entry name" value="MEDIUM-CHAIN ACYL-COA LIGASE ACSF2, MITOCHONDRIAL"/>
    <property type="match status" value="1"/>
</dbReference>
<feature type="domain" description="AMP-binding enzyme C-terminal" evidence="5">
    <location>
        <begin position="441"/>
        <end position="516"/>
    </location>
</feature>